<feature type="transmembrane region" description="Helical" evidence="1">
    <location>
        <begin position="43"/>
        <end position="72"/>
    </location>
</feature>
<dbReference type="Proteomes" id="UP000024635">
    <property type="component" value="Unassembled WGS sequence"/>
</dbReference>
<evidence type="ECO:0000313" key="2">
    <source>
        <dbReference type="EMBL" id="EYC07937.1"/>
    </source>
</evidence>
<keyword evidence="1" id="KW-1133">Transmembrane helix</keyword>
<proteinExistence type="predicted"/>
<organism evidence="2 3">
    <name type="scientific">Ancylostoma ceylanicum</name>
    <dbReference type="NCBI Taxonomy" id="53326"/>
    <lineage>
        <taxon>Eukaryota</taxon>
        <taxon>Metazoa</taxon>
        <taxon>Ecdysozoa</taxon>
        <taxon>Nematoda</taxon>
        <taxon>Chromadorea</taxon>
        <taxon>Rhabditida</taxon>
        <taxon>Rhabditina</taxon>
        <taxon>Rhabditomorpha</taxon>
        <taxon>Strongyloidea</taxon>
        <taxon>Ancylostomatidae</taxon>
        <taxon>Ancylostomatinae</taxon>
        <taxon>Ancylostoma</taxon>
    </lineage>
</organism>
<gene>
    <name evidence="2" type="primary">Acey_s0068.g211</name>
    <name evidence="2" type="ORF">Y032_0068g211</name>
</gene>
<sequence>MKPLLFLFSMAFSFSVSTAIFFIAHLVFSIQWLKRRDDCGISSLFMSLFSFAGTVYFALATAFTVVGCLITTFSKNFTMLNKSLVIAVAASMIFAIVEALTLIIAISAQMDTACLKKGPTKTYFVASWALIVVPIVVFSALILAIVFGRSYLVTFESSDHGRSPRESPYDYLWED</sequence>
<protein>
    <submittedName>
        <fullName evidence="2">Uncharacterized protein</fullName>
    </submittedName>
</protein>
<keyword evidence="3" id="KW-1185">Reference proteome</keyword>
<comment type="caution">
    <text evidence="2">The sequence shown here is derived from an EMBL/GenBank/DDBJ whole genome shotgun (WGS) entry which is preliminary data.</text>
</comment>
<dbReference type="AlphaFoldDB" id="A0A016TZC8"/>
<accession>A0A016TZC8</accession>
<name>A0A016TZC8_9BILA</name>
<keyword evidence="1" id="KW-0472">Membrane</keyword>
<dbReference type="OrthoDB" id="5892689at2759"/>
<dbReference type="EMBL" id="JARK01001404">
    <property type="protein sequence ID" value="EYC07937.1"/>
    <property type="molecule type" value="Genomic_DNA"/>
</dbReference>
<evidence type="ECO:0000256" key="1">
    <source>
        <dbReference type="SAM" id="Phobius"/>
    </source>
</evidence>
<keyword evidence="1" id="KW-0812">Transmembrane</keyword>
<feature type="transmembrane region" description="Helical" evidence="1">
    <location>
        <begin position="126"/>
        <end position="147"/>
    </location>
</feature>
<evidence type="ECO:0000313" key="3">
    <source>
        <dbReference type="Proteomes" id="UP000024635"/>
    </source>
</evidence>
<reference evidence="3" key="1">
    <citation type="journal article" date="2015" name="Nat. Genet.">
        <title>The genome and transcriptome of the zoonotic hookworm Ancylostoma ceylanicum identify infection-specific gene families.</title>
        <authorList>
            <person name="Schwarz E.M."/>
            <person name="Hu Y."/>
            <person name="Antoshechkin I."/>
            <person name="Miller M.M."/>
            <person name="Sternberg P.W."/>
            <person name="Aroian R.V."/>
        </authorList>
    </citation>
    <scope>NUCLEOTIDE SEQUENCE</scope>
    <source>
        <strain evidence="3">HY135</strain>
    </source>
</reference>
<feature type="transmembrane region" description="Helical" evidence="1">
    <location>
        <begin position="84"/>
        <end position="106"/>
    </location>
</feature>